<evidence type="ECO:0000313" key="2">
    <source>
        <dbReference type="Proteomes" id="UP000030321"/>
    </source>
</evidence>
<proteinExistence type="predicted"/>
<dbReference type="AlphaFoldDB" id="A0A0A1VTF1"/>
<comment type="caution">
    <text evidence="1">The sequence shown here is derived from an EMBL/GenBank/DDBJ whole genome shotgun (WGS) entry which is preliminary data.</text>
</comment>
<sequence>MQRRWANRPLNTFVEALEAFRTAMSFRFFEWLTENLDVFAAYKASLGLVWA</sequence>
<protein>
    <submittedName>
        <fullName evidence="1">Mobile element protein</fullName>
    </submittedName>
</protein>
<gene>
    <name evidence="1" type="ORF">N44_01432</name>
</gene>
<evidence type="ECO:0000313" key="1">
    <source>
        <dbReference type="EMBL" id="GAL92874.1"/>
    </source>
</evidence>
<name>A0A0A1VTF1_MICAE</name>
<organism evidence="1 2">
    <name type="scientific">Microcystis aeruginosa NIES-44</name>
    <dbReference type="NCBI Taxonomy" id="449439"/>
    <lineage>
        <taxon>Bacteria</taxon>
        <taxon>Bacillati</taxon>
        <taxon>Cyanobacteriota</taxon>
        <taxon>Cyanophyceae</taxon>
        <taxon>Oscillatoriophycideae</taxon>
        <taxon>Chroococcales</taxon>
        <taxon>Microcystaceae</taxon>
        <taxon>Microcystis</taxon>
    </lineage>
</organism>
<dbReference type="Proteomes" id="UP000030321">
    <property type="component" value="Unassembled WGS sequence"/>
</dbReference>
<dbReference type="EMBL" id="BBPA01000029">
    <property type="protein sequence ID" value="GAL92874.1"/>
    <property type="molecule type" value="Genomic_DNA"/>
</dbReference>
<reference evidence="2" key="1">
    <citation type="journal article" date="2015" name="Genome">
        <title>Whole Genome Sequence of the Non-Microcystin-Producing Microcystis aeruginosa Strain NIES-44.</title>
        <authorList>
            <person name="Okano K."/>
            <person name="Miyata N."/>
            <person name="Ozaki Y."/>
        </authorList>
    </citation>
    <scope>NUCLEOTIDE SEQUENCE [LARGE SCALE GENOMIC DNA]</scope>
    <source>
        <strain evidence="2">NIES-44</strain>
    </source>
</reference>
<accession>A0A0A1VTF1</accession>